<name>A0A1B9E9N7_9FLAO</name>
<dbReference type="STRING" id="1763534.GCA_001831475_01708"/>
<evidence type="ECO:0000256" key="1">
    <source>
        <dbReference type="ARBA" id="ARBA00023015"/>
    </source>
</evidence>
<dbReference type="OrthoDB" id="632644at2"/>
<evidence type="ECO:0000256" key="3">
    <source>
        <dbReference type="ARBA" id="ARBA00023163"/>
    </source>
</evidence>
<keyword evidence="2" id="KW-0238">DNA-binding</keyword>
<dbReference type="RefSeq" id="WP_066331406.1">
    <property type="nucleotide sequence ID" value="NZ_CP017688.1"/>
</dbReference>
<dbReference type="Gene3D" id="1.10.10.60">
    <property type="entry name" value="Homeodomain-like"/>
    <property type="match status" value="1"/>
</dbReference>
<dbReference type="GO" id="GO:0003700">
    <property type="term" value="F:DNA-binding transcription factor activity"/>
    <property type="evidence" value="ECO:0007669"/>
    <property type="project" value="InterPro"/>
</dbReference>
<dbReference type="InterPro" id="IPR020449">
    <property type="entry name" value="Tscrpt_reg_AraC-type_HTH"/>
</dbReference>
<dbReference type="SUPFAM" id="SSF46689">
    <property type="entry name" value="Homeodomain-like"/>
    <property type="match status" value="1"/>
</dbReference>
<dbReference type="Pfam" id="PF12833">
    <property type="entry name" value="HTH_18"/>
    <property type="match status" value="1"/>
</dbReference>
<evidence type="ECO:0000259" key="4">
    <source>
        <dbReference type="PROSITE" id="PS01124"/>
    </source>
</evidence>
<dbReference type="PROSITE" id="PS01124">
    <property type="entry name" value="HTH_ARAC_FAMILY_2"/>
    <property type="match status" value="1"/>
</dbReference>
<dbReference type="InterPro" id="IPR037923">
    <property type="entry name" value="HTH-like"/>
</dbReference>
<reference evidence="5 6" key="1">
    <citation type="submission" date="2016-03" db="EMBL/GenBank/DDBJ databases">
        <authorList>
            <person name="Ploux O."/>
        </authorList>
    </citation>
    <scope>NUCLEOTIDE SEQUENCE [LARGE SCALE GENOMIC DNA]</scope>
    <source>
        <strain evidence="5 6">LPB0076</strain>
    </source>
</reference>
<gene>
    <name evidence="5" type="ORF">LPBF_01265</name>
</gene>
<dbReference type="SUPFAM" id="SSF51215">
    <property type="entry name" value="Regulatory protein AraC"/>
    <property type="match status" value="1"/>
</dbReference>
<dbReference type="EMBL" id="LVEP01000002">
    <property type="protein sequence ID" value="OCB78652.1"/>
    <property type="molecule type" value="Genomic_DNA"/>
</dbReference>
<dbReference type="PRINTS" id="PR00032">
    <property type="entry name" value="HTHARAC"/>
</dbReference>
<keyword evidence="6" id="KW-1185">Reference proteome</keyword>
<dbReference type="PANTHER" id="PTHR43280:SF32">
    <property type="entry name" value="TRANSCRIPTIONAL REGULATORY PROTEIN"/>
    <property type="match status" value="1"/>
</dbReference>
<dbReference type="InterPro" id="IPR018060">
    <property type="entry name" value="HTH_AraC"/>
</dbReference>
<feature type="domain" description="HTH araC/xylS-type" evidence="4">
    <location>
        <begin position="191"/>
        <end position="289"/>
    </location>
</feature>
<dbReference type="InterPro" id="IPR009057">
    <property type="entry name" value="Homeodomain-like_sf"/>
</dbReference>
<dbReference type="AlphaFoldDB" id="A0A1B9E9N7"/>
<comment type="caution">
    <text evidence="5">The sequence shown here is derived from an EMBL/GenBank/DDBJ whole genome shotgun (WGS) entry which is preliminary data.</text>
</comment>
<dbReference type="PANTHER" id="PTHR43280">
    <property type="entry name" value="ARAC-FAMILY TRANSCRIPTIONAL REGULATOR"/>
    <property type="match status" value="1"/>
</dbReference>
<evidence type="ECO:0000313" key="6">
    <source>
        <dbReference type="Proteomes" id="UP000093510"/>
    </source>
</evidence>
<organism evidence="5 6">
    <name type="scientific">Flavobacterium crassostreae</name>
    <dbReference type="NCBI Taxonomy" id="1763534"/>
    <lineage>
        <taxon>Bacteria</taxon>
        <taxon>Pseudomonadati</taxon>
        <taxon>Bacteroidota</taxon>
        <taxon>Flavobacteriia</taxon>
        <taxon>Flavobacteriales</taxon>
        <taxon>Flavobacteriaceae</taxon>
        <taxon>Flavobacterium</taxon>
    </lineage>
</organism>
<accession>A0A1B9E9N7</accession>
<keyword evidence="1" id="KW-0805">Transcription regulation</keyword>
<sequence length="292" mass="34151">MNPSYDKIHDTLSFFGIDNLRQYYVSTGNQLKAYPNHAIRMDYYCLCLCYQGSAEVFIDNKIQLIHSNEIIATRPATIIQFINESEDFKIKFLFFEKNFLVENASNSFFLDKIKLFRGCNYHLISVNATQRESWLDLLAYLENKTEQESAYIEEKIRTIIYYLLLETADIFNQNKDKDTDKQKQLFNDLYFKFCDLVNANVTANKQLDFYAKTLCVTTKHLIEEVKKTSGTTPGKIINEALIQEAYILMNNPTYNITQIAFKLHFSSTASFSRFFKRISGISPRAYQQKNLR</sequence>
<evidence type="ECO:0000256" key="2">
    <source>
        <dbReference type="ARBA" id="ARBA00023125"/>
    </source>
</evidence>
<proteinExistence type="predicted"/>
<dbReference type="Proteomes" id="UP000093510">
    <property type="component" value="Unassembled WGS sequence"/>
</dbReference>
<dbReference type="SMART" id="SM00342">
    <property type="entry name" value="HTH_ARAC"/>
    <property type="match status" value="1"/>
</dbReference>
<dbReference type="GO" id="GO:0043565">
    <property type="term" value="F:sequence-specific DNA binding"/>
    <property type="evidence" value="ECO:0007669"/>
    <property type="project" value="InterPro"/>
</dbReference>
<keyword evidence="3" id="KW-0804">Transcription</keyword>
<protein>
    <recommendedName>
        <fullName evidence="4">HTH araC/xylS-type domain-containing protein</fullName>
    </recommendedName>
</protein>
<evidence type="ECO:0000313" key="5">
    <source>
        <dbReference type="EMBL" id="OCB78652.1"/>
    </source>
</evidence>